<sequence>MFAPAASRDATGTWKAAAIALAVLAPFFVYFQTVESIVEIWNKSDTFAHGYIILPISLWLIWRRRQTLPLHAARPWWPGLLLLAGCGCGWLLAELAAVQVVKQYAFVSMIPLICLTVLGPRMAWAMAFPLLFLLLAVPFGEVLIEPLIGVTADFTVAALQMSGIPVLRNGSHFEIPTGSWAVVEACSGVRYLISSFTLGCLYAYLNYHSRLRRTLFILLSIGAPIVANGLRAYMIVMLGHLSGMTLAVGVDHLIYGWVFFGIVMFAMFWIGSFWREEMQATPGAAEATTGPSEAGAAVPMFVAATGAAIAVVAVWPVYARYIEQAAPRVAAVLPETMAATWKERTPFTQWTPRFSKPSAEFTRYFERDGKQVGLSLLYYREARRDSQLISSINRMVGEKDAGMRQVASAGQVETFGGRTLKIREATIEIAGNPIIVWHWYWIDGTHTASDYAGKLLLARERLLMRGGDGASVIVFAPYSQNAAEARGALRSFLSENIGAIEKTLASAGISQPGAAQ</sequence>
<evidence type="ECO:0000256" key="1">
    <source>
        <dbReference type="ARBA" id="ARBA00004651"/>
    </source>
</evidence>
<feature type="transmembrane region" description="Helical" evidence="8">
    <location>
        <begin position="105"/>
        <end position="135"/>
    </location>
</feature>
<evidence type="ECO:0000256" key="7">
    <source>
        <dbReference type="ARBA" id="ARBA00023136"/>
    </source>
</evidence>
<comment type="caution">
    <text evidence="10">The sequence shown here is derived from an EMBL/GenBank/DDBJ whole genome shotgun (WGS) entry which is preliminary data.</text>
</comment>
<keyword evidence="4 8" id="KW-0812">Transmembrane</keyword>
<dbReference type="InterPro" id="IPR017540">
    <property type="entry name" value="Exosortase-1"/>
</dbReference>
<feature type="domain" description="Methanolan biosynthesis EpsI" evidence="9">
    <location>
        <begin position="307"/>
        <end position="501"/>
    </location>
</feature>
<dbReference type="Pfam" id="PF11984">
    <property type="entry name" value="DUF3485"/>
    <property type="match status" value="1"/>
</dbReference>
<feature type="transmembrane region" description="Helical" evidence="8">
    <location>
        <begin position="46"/>
        <end position="63"/>
    </location>
</feature>
<accession>A0A254TK93</accession>
<dbReference type="Proteomes" id="UP000197535">
    <property type="component" value="Unassembled WGS sequence"/>
</dbReference>
<dbReference type="NCBIfam" id="TIGR02602">
    <property type="entry name" value="8TM_EpsH"/>
    <property type="match status" value="1"/>
</dbReference>
<evidence type="ECO:0000259" key="9">
    <source>
        <dbReference type="Pfam" id="PF11984"/>
    </source>
</evidence>
<dbReference type="NCBIfam" id="TIGR03109">
    <property type="entry name" value="exosort_XrtA"/>
    <property type="match status" value="1"/>
</dbReference>
<keyword evidence="2" id="KW-1003">Cell membrane</keyword>
<dbReference type="GO" id="GO:0005886">
    <property type="term" value="C:plasma membrane"/>
    <property type="evidence" value="ECO:0007669"/>
    <property type="project" value="UniProtKB-SubCell"/>
</dbReference>
<dbReference type="InterPro" id="IPR019127">
    <property type="entry name" value="Exosortase"/>
</dbReference>
<feature type="transmembrane region" description="Helical" evidence="8">
    <location>
        <begin position="214"/>
        <end position="234"/>
    </location>
</feature>
<dbReference type="GO" id="GO:0008233">
    <property type="term" value="F:peptidase activity"/>
    <property type="evidence" value="ECO:0007669"/>
    <property type="project" value="UniProtKB-KW"/>
</dbReference>
<keyword evidence="6 8" id="KW-1133">Transmembrane helix</keyword>
<feature type="transmembrane region" description="Helical" evidence="8">
    <location>
        <begin position="188"/>
        <end position="207"/>
    </location>
</feature>
<keyword evidence="7 8" id="KW-0472">Membrane</keyword>
<evidence type="ECO:0000313" key="10">
    <source>
        <dbReference type="EMBL" id="OWW23051.1"/>
    </source>
</evidence>
<evidence type="ECO:0000256" key="2">
    <source>
        <dbReference type="ARBA" id="ARBA00022475"/>
    </source>
</evidence>
<dbReference type="OrthoDB" id="9797363at2"/>
<dbReference type="InterPro" id="IPR026392">
    <property type="entry name" value="Exo/Archaeosortase_dom"/>
</dbReference>
<dbReference type="InterPro" id="IPR014263">
    <property type="entry name" value="Methanolan_biosynth_EpsI"/>
</dbReference>
<dbReference type="Pfam" id="PF09721">
    <property type="entry name" value="Exosortase_EpsH"/>
    <property type="match status" value="1"/>
</dbReference>
<protein>
    <submittedName>
        <fullName evidence="10">Exosortase A</fullName>
    </submittedName>
</protein>
<keyword evidence="5" id="KW-0378">Hydrolase</keyword>
<keyword evidence="11" id="KW-1185">Reference proteome</keyword>
<feature type="transmembrane region" description="Helical" evidence="8">
    <location>
        <begin position="12"/>
        <end position="31"/>
    </location>
</feature>
<evidence type="ECO:0000313" key="11">
    <source>
        <dbReference type="Proteomes" id="UP000197535"/>
    </source>
</evidence>
<name>A0A254TK93_9BURK</name>
<comment type="subcellular location">
    <subcellularLocation>
        <location evidence="1">Cell membrane</location>
        <topology evidence="1">Multi-pass membrane protein</topology>
    </subcellularLocation>
</comment>
<evidence type="ECO:0000256" key="5">
    <source>
        <dbReference type="ARBA" id="ARBA00022801"/>
    </source>
</evidence>
<evidence type="ECO:0000256" key="6">
    <source>
        <dbReference type="ARBA" id="ARBA00022989"/>
    </source>
</evidence>
<evidence type="ECO:0000256" key="4">
    <source>
        <dbReference type="ARBA" id="ARBA00022692"/>
    </source>
</evidence>
<keyword evidence="3" id="KW-0645">Protease</keyword>
<organism evidence="10 11">
    <name type="scientific">Noviherbaspirillum denitrificans</name>
    <dbReference type="NCBI Taxonomy" id="1968433"/>
    <lineage>
        <taxon>Bacteria</taxon>
        <taxon>Pseudomonadati</taxon>
        <taxon>Pseudomonadota</taxon>
        <taxon>Betaproteobacteria</taxon>
        <taxon>Burkholderiales</taxon>
        <taxon>Oxalobacteraceae</taxon>
        <taxon>Noviherbaspirillum</taxon>
    </lineage>
</organism>
<reference evidence="10 11" key="1">
    <citation type="submission" date="2016-02" db="EMBL/GenBank/DDBJ databases">
        <authorList>
            <person name="Wen L."/>
            <person name="He K."/>
            <person name="Yang H."/>
        </authorList>
    </citation>
    <scope>NUCLEOTIDE SEQUENCE [LARGE SCALE GENOMIC DNA]</scope>
    <source>
        <strain evidence="10 11">TSA40</strain>
    </source>
</reference>
<dbReference type="NCBIfam" id="TIGR02914">
    <property type="entry name" value="EpsI_fam"/>
    <property type="match status" value="1"/>
</dbReference>
<feature type="transmembrane region" description="Helical" evidence="8">
    <location>
        <begin position="254"/>
        <end position="274"/>
    </location>
</feature>
<proteinExistence type="predicted"/>
<dbReference type="AlphaFoldDB" id="A0A254TK93"/>
<evidence type="ECO:0000256" key="8">
    <source>
        <dbReference type="SAM" id="Phobius"/>
    </source>
</evidence>
<gene>
    <name evidence="10" type="ORF">AYR66_24750</name>
</gene>
<dbReference type="GO" id="GO:0006508">
    <property type="term" value="P:proteolysis"/>
    <property type="evidence" value="ECO:0007669"/>
    <property type="project" value="UniProtKB-KW"/>
</dbReference>
<dbReference type="EMBL" id="LSTO01000001">
    <property type="protein sequence ID" value="OWW23051.1"/>
    <property type="molecule type" value="Genomic_DNA"/>
</dbReference>
<dbReference type="InterPro" id="IPR013426">
    <property type="entry name" value="EpsH-like"/>
</dbReference>
<feature type="transmembrane region" description="Helical" evidence="8">
    <location>
        <begin position="295"/>
        <end position="318"/>
    </location>
</feature>
<feature type="transmembrane region" description="Helical" evidence="8">
    <location>
        <begin position="75"/>
        <end position="93"/>
    </location>
</feature>
<dbReference type="NCBIfam" id="TIGR04178">
    <property type="entry name" value="exo_archaeo"/>
    <property type="match status" value="1"/>
</dbReference>
<evidence type="ECO:0000256" key="3">
    <source>
        <dbReference type="ARBA" id="ARBA00022670"/>
    </source>
</evidence>